<dbReference type="GO" id="GO:0071897">
    <property type="term" value="P:DNA biosynthetic process"/>
    <property type="evidence" value="ECO:0007669"/>
    <property type="project" value="UniProtKB-ARBA"/>
</dbReference>
<keyword evidence="3" id="KW-1185">Reference proteome</keyword>
<dbReference type="InterPro" id="IPR043502">
    <property type="entry name" value="DNA/RNA_pol_sf"/>
</dbReference>
<sequence length="292" mass="32914">MLPSRLCTNVTGLHLIQVLKESGDVKLLNDMTQATHIASDHQTCVVADSILQASRASIPLPNGHTKVYRDRWIYGPWVKELNRLKLRDWLHSLQLAPLPLNCQFPPDGYKKTSPLNEAELYTQHVVRKLPRTRHSQQQAHRSTSTCLMTLLGKLRSHKGLVVFLDLEMALELASPPAILEALTEERVCGLILQWLEEFLSDSTARVRFQGYISQSYGYILGTPQGSCLSPFLFNVLMERLVKAKYGTEVQLLIYADDLAPVFPRRNLKSLVQPALTLLQRCCSSLGLKVNSE</sequence>
<proteinExistence type="predicted"/>
<organism evidence="2 3">
    <name type="scientific">Petrolisthes cinctipes</name>
    <name type="common">Flat porcelain crab</name>
    <dbReference type="NCBI Taxonomy" id="88211"/>
    <lineage>
        <taxon>Eukaryota</taxon>
        <taxon>Metazoa</taxon>
        <taxon>Ecdysozoa</taxon>
        <taxon>Arthropoda</taxon>
        <taxon>Crustacea</taxon>
        <taxon>Multicrustacea</taxon>
        <taxon>Malacostraca</taxon>
        <taxon>Eumalacostraca</taxon>
        <taxon>Eucarida</taxon>
        <taxon>Decapoda</taxon>
        <taxon>Pleocyemata</taxon>
        <taxon>Anomura</taxon>
        <taxon>Galatheoidea</taxon>
        <taxon>Porcellanidae</taxon>
        <taxon>Petrolisthes</taxon>
    </lineage>
</organism>
<comment type="caution">
    <text evidence="2">The sequence shown here is derived from an EMBL/GenBank/DDBJ whole genome shotgun (WGS) entry which is preliminary data.</text>
</comment>
<dbReference type="InterPro" id="IPR000477">
    <property type="entry name" value="RT_dom"/>
</dbReference>
<name>A0AAE1G2J8_PETCI</name>
<gene>
    <name evidence="2" type="ORF">Pcinc_012002</name>
</gene>
<evidence type="ECO:0000313" key="2">
    <source>
        <dbReference type="EMBL" id="KAK3883682.1"/>
    </source>
</evidence>
<evidence type="ECO:0000259" key="1">
    <source>
        <dbReference type="PROSITE" id="PS50878"/>
    </source>
</evidence>
<dbReference type="SUPFAM" id="SSF56672">
    <property type="entry name" value="DNA/RNA polymerases"/>
    <property type="match status" value="1"/>
</dbReference>
<reference evidence="2" key="1">
    <citation type="submission" date="2023-10" db="EMBL/GenBank/DDBJ databases">
        <title>Genome assemblies of two species of porcelain crab, Petrolisthes cinctipes and Petrolisthes manimaculis (Anomura: Porcellanidae).</title>
        <authorList>
            <person name="Angst P."/>
        </authorList>
    </citation>
    <scope>NUCLEOTIDE SEQUENCE</scope>
    <source>
        <strain evidence="2">PB745_01</strain>
        <tissue evidence="2">Gill</tissue>
    </source>
</reference>
<accession>A0AAE1G2J8</accession>
<dbReference type="PROSITE" id="PS50878">
    <property type="entry name" value="RT_POL"/>
    <property type="match status" value="1"/>
</dbReference>
<dbReference type="Proteomes" id="UP001286313">
    <property type="component" value="Unassembled WGS sequence"/>
</dbReference>
<feature type="domain" description="Reverse transcriptase" evidence="1">
    <location>
        <begin position="84"/>
        <end position="292"/>
    </location>
</feature>
<protein>
    <recommendedName>
        <fullName evidence="1">Reverse transcriptase domain-containing protein</fullName>
    </recommendedName>
</protein>
<evidence type="ECO:0000313" key="3">
    <source>
        <dbReference type="Proteomes" id="UP001286313"/>
    </source>
</evidence>
<dbReference type="PANTHER" id="PTHR19446">
    <property type="entry name" value="REVERSE TRANSCRIPTASES"/>
    <property type="match status" value="1"/>
</dbReference>
<dbReference type="EMBL" id="JAWQEG010000966">
    <property type="protein sequence ID" value="KAK3883682.1"/>
    <property type="molecule type" value="Genomic_DNA"/>
</dbReference>
<dbReference type="AlphaFoldDB" id="A0AAE1G2J8"/>
<dbReference type="Pfam" id="PF00078">
    <property type="entry name" value="RVT_1"/>
    <property type="match status" value="1"/>
</dbReference>